<evidence type="ECO:0000313" key="2">
    <source>
        <dbReference type="Proteomes" id="UP000271098"/>
    </source>
</evidence>
<proteinExistence type="predicted"/>
<sequence length="78" mass="9024">MPNVEADPVLFEDSILQQELLFDIVNEAKTTNEIEIQKRLRQCRRRSAAVEAQALKESRQSFELTDEELLKAFTDAKD</sequence>
<dbReference type="EMBL" id="UYRT01109607">
    <property type="protein sequence ID" value="VDN45305.1"/>
    <property type="molecule type" value="Genomic_DNA"/>
</dbReference>
<reference evidence="3" key="1">
    <citation type="submission" date="2016-06" db="UniProtKB">
        <authorList>
            <consortium name="WormBaseParasite"/>
        </authorList>
    </citation>
    <scope>IDENTIFICATION</scope>
</reference>
<accession>A0A183EZ67</accession>
<organism evidence="3">
    <name type="scientific">Gongylonema pulchrum</name>
    <dbReference type="NCBI Taxonomy" id="637853"/>
    <lineage>
        <taxon>Eukaryota</taxon>
        <taxon>Metazoa</taxon>
        <taxon>Ecdysozoa</taxon>
        <taxon>Nematoda</taxon>
        <taxon>Chromadorea</taxon>
        <taxon>Rhabditida</taxon>
        <taxon>Spirurina</taxon>
        <taxon>Spiruromorpha</taxon>
        <taxon>Spiruroidea</taxon>
        <taxon>Gongylonematidae</taxon>
        <taxon>Gongylonema</taxon>
    </lineage>
</organism>
<evidence type="ECO:0000313" key="3">
    <source>
        <dbReference type="WBParaSite" id="GPUH_0002628801-mRNA-1"/>
    </source>
</evidence>
<evidence type="ECO:0000313" key="1">
    <source>
        <dbReference type="EMBL" id="VDN45305.1"/>
    </source>
</evidence>
<protein>
    <submittedName>
        <fullName evidence="1 3">Uncharacterized protein</fullName>
    </submittedName>
</protein>
<dbReference type="AlphaFoldDB" id="A0A183EZ67"/>
<gene>
    <name evidence="1" type="ORF">GPUH_LOCUS26255</name>
</gene>
<dbReference type="WBParaSite" id="GPUH_0002628801-mRNA-1">
    <property type="protein sequence ID" value="GPUH_0002628801-mRNA-1"/>
    <property type="gene ID" value="GPUH_0002628801"/>
</dbReference>
<reference evidence="1 2" key="2">
    <citation type="submission" date="2018-11" db="EMBL/GenBank/DDBJ databases">
        <authorList>
            <consortium name="Pathogen Informatics"/>
        </authorList>
    </citation>
    <scope>NUCLEOTIDE SEQUENCE [LARGE SCALE GENOMIC DNA]</scope>
</reference>
<keyword evidence="2" id="KW-1185">Reference proteome</keyword>
<dbReference type="Proteomes" id="UP000271098">
    <property type="component" value="Unassembled WGS sequence"/>
</dbReference>
<name>A0A183EZ67_9BILA</name>